<keyword evidence="5 6" id="KW-0961">Cell wall biogenesis/degradation</keyword>
<dbReference type="AlphaFoldDB" id="A0A2H5XES6"/>
<dbReference type="Pfam" id="PF01424">
    <property type="entry name" value="R3H"/>
    <property type="match status" value="1"/>
</dbReference>
<dbReference type="InterPro" id="IPR032782">
    <property type="entry name" value="KhpB_N"/>
</dbReference>
<dbReference type="Gene3D" id="3.30.30.80">
    <property type="entry name" value="probable RNA-binding protein from clostridium symbiosum atcc 14940"/>
    <property type="match status" value="1"/>
</dbReference>
<gene>
    <name evidence="6" type="primary">khpB</name>
    <name evidence="6" type="synonym">eloR</name>
    <name evidence="9" type="ORF">HRbin17_02204</name>
</gene>
<dbReference type="CDD" id="cd02644">
    <property type="entry name" value="R3H_jag"/>
    <property type="match status" value="1"/>
</dbReference>
<dbReference type="SMART" id="SM01245">
    <property type="entry name" value="Jag_N"/>
    <property type="match status" value="1"/>
</dbReference>
<dbReference type="InterPro" id="IPR015946">
    <property type="entry name" value="KH_dom-like_a/b"/>
</dbReference>
<dbReference type="GO" id="GO:0008360">
    <property type="term" value="P:regulation of cell shape"/>
    <property type="evidence" value="ECO:0007669"/>
    <property type="project" value="UniProtKB-KW"/>
</dbReference>
<keyword evidence="4 6" id="KW-0143">Chaperone</keyword>
<dbReference type="Gene3D" id="3.30.1370.50">
    <property type="entry name" value="R3H-like domain"/>
    <property type="match status" value="1"/>
</dbReference>
<protein>
    <recommendedName>
        <fullName evidence="6">RNA-binding protein KhpB</fullName>
    </recommendedName>
    <alternativeName>
        <fullName evidence="6">RNA-binding protein EloR</fullName>
    </alternativeName>
</protein>
<keyword evidence="3 6" id="KW-0133">Cell shape</keyword>
<feature type="compositionally biased region" description="Polar residues" evidence="7">
    <location>
        <begin position="224"/>
        <end position="243"/>
    </location>
</feature>
<name>A0A2H5XES6_9BACT</name>
<dbReference type="InterPro" id="IPR034079">
    <property type="entry name" value="R3H_KhpB"/>
</dbReference>
<dbReference type="NCBIfam" id="NF041568">
    <property type="entry name" value="Jag_EloR"/>
    <property type="match status" value="1"/>
</dbReference>
<comment type="subunit">
    <text evidence="6">Forms a complex with KhpA.</text>
</comment>
<organism evidence="9 10">
    <name type="scientific">Candidatus Fervidibacter japonicus</name>
    <dbReference type="NCBI Taxonomy" id="2035412"/>
    <lineage>
        <taxon>Bacteria</taxon>
        <taxon>Candidatus Fervidibacterota</taxon>
        <taxon>Candidatus Fervidibacter</taxon>
    </lineage>
</organism>
<comment type="caution">
    <text evidence="6">Lacks conserved residue(s) required for the propagation of feature annotation.</text>
</comment>
<dbReference type="InterPro" id="IPR038008">
    <property type="entry name" value="Jag_KH"/>
</dbReference>
<evidence type="ECO:0000256" key="4">
    <source>
        <dbReference type="ARBA" id="ARBA00023186"/>
    </source>
</evidence>
<comment type="domain">
    <text evidence="6">Has an N-terminal Jag-N domain and 2 RNA-binding domains (KH and R3H).</text>
</comment>
<evidence type="ECO:0000256" key="5">
    <source>
        <dbReference type="ARBA" id="ARBA00023316"/>
    </source>
</evidence>
<evidence type="ECO:0000256" key="1">
    <source>
        <dbReference type="ARBA" id="ARBA00022490"/>
    </source>
</evidence>
<sequence length="243" mass="26523">MRSVEVMGKSVEDAVQQALQQLGVTREQVDIEILSQGTAGIFGVGGEPARVRVTVKDSPAAFIKALLTAIVQAAGWDVTVQEPEDREGEIYINMEGSDVGLIVGKHGSHLEALQLLVNAAVARKWSNPVRVVLDAGKYRERRRAAIVQLALNAAERARTQKRPVRLRYLTASERRIVHLTLQSDPTVFTISEGEGADRVVIVAPIELRQRLLRPNRSRLPGRPSSRTPSQSEEGATPSGDNAQ</sequence>
<dbReference type="SMART" id="SM00393">
    <property type="entry name" value="R3H"/>
    <property type="match status" value="1"/>
</dbReference>
<evidence type="ECO:0000313" key="9">
    <source>
        <dbReference type="EMBL" id="GBC99674.1"/>
    </source>
</evidence>
<dbReference type="InterPro" id="IPR036867">
    <property type="entry name" value="R3H_dom_sf"/>
</dbReference>
<evidence type="ECO:0000313" key="10">
    <source>
        <dbReference type="Proteomes" id="UP000236173"/>
    </source>
</evidence>
<keyword evidence="2 6" id="KW-0694">RNA-binding</keyword>
<dbReference type="GO" id="GO:0071555">
    <property type="term" value="P:cell wall organization"/>
    <property type="evidence" value="ECO:0007669"/>
    <property type="project" value="UniProtKB-KW"/>
</dbReference>
<dbReference type="PANTHER" id="PTHR35800">
    <property type="entry name" value="PROTEIN JAG"/>
    <property type="match status" value="1"/>
</dbReference>
<dbReference type="GO" id="GO:0003723">
    <property type="term" value="F:RNA binding"/>
    <property type="evidence" value="ECO:0007669"/>
    <property type="project" value="UniProtKB-UniRule"/>
</dbReference>
<dbReference type="PROSITE" id="PS51061">
    <property type="entry name" value="R3H"/>
    <property type="match status" value="1"/>
</dbReference>
<evidence type="ECO:0000256" key="7">
    <source>
        <dbReference type="SAM" id="MobiDB-lite"/>
    </source>
</evidence>
<evidence type="ECO:0000259" key="8">
    <source>
        <dbReference type="PROSITE" id="PS51061"/>
    </source>
</evidence>
<feature type="region of interest" description="Disordered" evidence="7">
    <location>
        <begin position="213"/>
        <end position="243"/>
    </location>
</feature>
<dbReference type="CDD" id="cd02414">
    <property type="entry name" value="KH-II_Jag"/>
    <property type="match status" value="1"/>
</dbReference>
<dbReference type="Gene3D" id="3.30.300.20">
    <property type="match status" value="1"/>
</dbReference>
<dbReference type="InterPro" id="IPR039247">
    <property type="entry name" value="KhpB"/>
</dbReference>
<comment type="function">
    <text evidence="6">A probable RNA chaperone. Forms a complex with KhpA which binds to cellular RNA and controls its expression. Plays a role in peptidoglycan (PG) homeostasis and cell length regulation.</text>
</comment>
<evidence type="ECO:0000256" key="6">
    <source>
        <dbReference type="HAMAP-Rule" id="MF_00867"/>
    </source>
</evidence>
<evidence type="ECO:0000256" key="3">
    <source>
        <dbReference type="ARBA" id="ARBA00022960"/>
    </source>
</evidence>
<dbReference type="Pfam" id="PF14804">
    <property type="entry name" value="Jag_N"/>
    <property type="match status" value="1"/>
</dbReference>
<evidence type="ECO:0000256" key="2">
    <source>
        <dbReference type="ARBA" id="ARBA00022884"/>
    </source>
</evidence>
<dbReference type="GO" id="GO:0009252">
    <property type="term" value="P:peptidoglycan biosynthetic process"/>
    <property type="evidence" value="ECO:0007669"/>
    <property type="project" value="UniProtKB-UniRule"/>
</dbReference>
<dbReference type="HAMAP" id="MF_00867">
    <property type="entry name" value="KhpB"/>
    <property type="match status" value="1"/>
</dbReference>
<feature type="domain" description="R3H" evidence="8">
    <location>
        <begin position="140"/>
        <end position="206"/>
    </location>
</feature>
<dbReference type="EMBL" id="BEHT01000034">
    <property type="protein sequence ID" value="GBC99674.1"/>
    <property type="molecule type" value="Genomic_DNA"/>
</dbReference>
<accession>A0A2H5XES6</accession>
<keyword evidence="1 6" id="KW-0963">Cytoplasm</keyword>
<dbReference type="GO" id="GO:0005737">
    <property type="term" value="C:cytoplasm"/>
    <property type="evidence" value="ECO:0007669"/>
    <property type="project" value="UniProtKB-SubCell"/>
</dbReference>
<comment type="subcellular location">
    <subcellularLocation>
        <location evidence="6">Cytoplasm</location>
    </subcellularLocation>
</comment>
<dbReference type="Proteomes" id="UP000236173">
    <property type="component" value="Unassembled WGS sequence"/>
</dbReference>
<comment type="similarity">
    <text evidence="6">Belongs to the KhpB RNA-binding protein family.</text>
</comment>
<dbReference type="InterPro" id="IPR001374">
    <property type="entry name" value="R3H_dom"/>
</dbReference>
<comment type="caution">
    <text evidence="9">The sequence shown here is derived from an EMBL/GenBank/DDBJ whole genome shotgun (WGS) entry which is preliminary data.</text>
</comment>
<dbReference type="InterPro" id="IPR038247">
    <property type="entry name" value="Jag_N_dom_sf"/>
</dbReference>
<dbReference type="PANTHER" id="PTHR35800:SF1">
    <property type="entry name" value="RNA-BINDING PROTEIN KHPB"/>
    <property type="match status" value="1"/>
</dbReference>
<proteinExistence type="inferred from homology"/>
<dbReference type="Pfam" id="PF13083">
    <property type="entry name" value="KH_KhpA-B"/>
    <property type="match status" value="1"/>
</dbReference>
<reference evidence="10" key="1">
    <citation type="submission" date="2017-09" db="EMBL/GenBank/DDBJ databases">
        <title>Metaegenomics of thermophilic ammonia-oxidizing enrichment culture.</title>
        <authorList>
            <person name="Kato S."/>
            <person name="Suzuki K."/>
        </authorList>
    </citation>
    <scope>NUCLEOTIDE SEQUENCE [LARGE SCALE GENOMIC DNA]</scope>
</reference>